<dbReference type="Proteomes" id="UP000009149">
    <property type="component" value="Chromosome"/>
</dbReference>
<name>B3DVL5_METI4</name>
<dbReference type="KEGG" id="min:Minf_1314"/>
<protein>
    <submittedName>
        <fullName evidence="1">Uncharacterized protein</fullName>
    </submittedName>
</protein>
<gene>
    <name evidence="1" type="ordered locus">Minf_1314</name>
</gene>
<reference evidence="1 2" key="1">
    <citation type="journal article" date="2008" name="Biol. Direct">
        <title>Complete genome sequence of the extremely acidophilic methanotroph isolate V4, Methylacidiphilum infernorum, a representative of the bacterial phylum Verrucomicrobia.</title>
        <authorList>
            <person name="Hou S."/>
            <person name="Makarova K.S."/>
            <person name="Saw J.H."/>
            <person name="Senin P."/>
            <person name="Ly B.V."/>
            <person name="Zhou Z."/>
            <person name="Ren Y."/>
            <person name="Wang J."/>
            <person name="Galperin M.Y."/>
            <person name="Omelchenko M.V."/>
            <person name="Wolf Y.I."/>
            <person name="Yutin N."/>
            <person name="Koonin E.V."/>
            <person name="Stott M.B."/>
            <person name="Mountain B.W."/>
            <person name="Crowe M.A."/>
            <person name="Smirnova A.V."/>
            <person name="Dunfield P.F."/>
            <person name="Feng L."/>
            <person name="Wang L."/>
            <person name="Alam M."/>
        </authorList>
    </citation>
    <scope>NUCLEOTIDE SEQUENCE [LARGE SCALE GENOMIC DNA]</scope>
    <source>
        <strain evidence="2">Isolate V4</strain>
    </source>
</reference>
<sequence length="50" mass="6121">MKMNRLYMIPNSVFLFLKFKGFHRTLKKKNIPCSSYVHDHWPYSIKSFKI</sequence>
<dbReference type="EMBL" id="CP000975">
    <property type="protein sequence ID" value="ACD83368.1"/>
    <property type="molecule type" value="Genomic_DNA"/>
</dbReference>
<dbReference type="AlphaFoldDB" id="B3DVL5"/>
<organism evidence="1 2">
    <name type="scientific">Methylacidiphilum infernorum (isolate V4)</name>
    <name type="common">Methylokorus infernorum (strain V4)</name>
    <dbReference type="NCBI Taxonomy" id="481448"/>
    <lineage>
        <taxon>Bacteria</taxon>
        <taxon>Pseudomonadati</taxon>
        <taxon>Verrucomicrobiota</taxon>
        <taxon>Methylacidiphilae</taxon>
        <taxon>Methylacidiphilales</taxon>
        <taxon>Methylacidiphilaceae</taxon>
        <taxon>Methylacidiphilum (ex Ratnadevi et al. 2023)</taxon>
    </lineage>
</organism>
<evidence type="ECO:0000313" key="1">
    <source>
        <dbReference type="EMBL" id="ACD83368.1"/>
    </source>
</evidence>
<dbReference type="HOGENOM" id="CLU_3119657_0_0_0"/>
<proteinExistence type="predicted"/>
<accession>B3DVL5</accession>
<evidence type="ECO:0000313" key="2">
    <source>
        <dbReference type="Proteomes" id="UP000009149"/>
    </source>
</evidence>